<proteinExistence type="predicted"/>
<feature type="region of interest" description="Disordered" evidence="1">
    <location>
        <begin position="149"/>
        <end position="173"/>
    </location>
</feature>
<sequence length="408" mass="40971">MTVVDGVHRLCAARLRGDEWIAVRFFEGCVEDAALLAVAVNVTHGRALPVGDRVAAAERMVVGRPGWSDRAVAAVAGLSARKVAQVRRACGVDMPGVRVGRDGRVRAVGSGSASAREVACRLLREEPGASLREIARRAGLSPATVADVRDRLRRGEDPLPPRQRAAQSRTEACAGGGEGVAVVRVAGPDPAAPAAGLSATPAGLSGAAGAGTSPATSAGQLGAPSAGELGSVSAGQLGAVSADLSAGSAGELGAVSAEVSAGSAGSRGVYAGVGAAGSSGSGVGVGGGVAGGVTPLIRAHAQPGRPALRRRSRVSKSPVELLAVFDALRRDPSLRLNDAGRNVLRLLDACAVVVRDRGRILDTVPAHCRLPLAELAEGYAGVWAVLAEELRERDLSEADLSQPSSLGA</sequence>
<dbReference type="AlphaFoldDB" id="A0A7K3R1T7"/>
<evidence type="ECO:0000313" key="3">
    <source>
        <dbReference type="Proteomes" id="UP000470520"/>
    </source>
</evidence>
<feature type="compositionally biased region" description="Basic and acidic residues" evidence="1">
    <location>
        <begin position="149"/>
        <end position="159"/>
    </location>
</feature>
<comment type="caution">
    <text evidence="2">The sequence shown here is derived from an EMBL/GenBank/DDBJ whole genome shotgun (WGS) entry which is preliminary data.</text>
</comment>
<reference evidence="2 3" key="1">
    <citation type="submission" date="2020-01" db="EMBL/GenBank/DDBJ databases">
        <title>Insect and environment-associated Actinomycetes.</title>
        <authorList>
            <person name="Currrie C."/>
            <person name="Chevrette M."/>
            <person name="Carlson C."/>
            <person name="Stubbendieck R."/>
            <person name="Wendt-Pienkowski E."/>
        </authorList>
    </citation>
    <scope>NUCLEOTIDE SEQUENCE [LARGE SCALE GENOMIC DNA]</scope>
    <source>
        <strain evidence="2 3">SID7754</strain>
    </source>
</reference>
<evidence type="ECO:0000313" key="2">
    <source>
        <dbReference type="EMBL" id="NEB96108.1"/>
    </source>
</evidence>
<protein>
    <submittedName>
        <fullName evidence="2">Winged helix-turn-helix domain-containing protein</fullName>
    </submittedName>
</protein>
<dbReference type="Pfam" id="PF13412">
    <property type="entry name" value="HTH_24"/>
    <property type="match status" value="1"/>
</dbReference>
<gene>
    <name evidence="2" type="ORF">G3I21_31245</name>
</gene>
<evidence type="ECO:0000256" key="1">
    <source>
        <dbReference type="SAM" id="MobiDB-lite"/>
    </source>
</evidence>
<feature type="region of interest" description="Disordered" evidence="1">
    <location>
        <begin position="203"/>
        <end position="222"/>
    </location>
</feature>
<feature type="compositionally biased region" description="Low complexity" evidence="1">
    <location>
        <begin position="203"/>
        <end position="219"/>
    </location>
</feature>
<dbReference type="Proteomes" id="UP000470520">
    <property type="component" value="Unassembled WGS sequence"/>
</dbReference>
<name>A0A7K3R1T7_9ACTN</name>
<dbReference type="EMBL" id="JAAGMR010000350">
    <property type="protein sequence ID" value="NEB96108.1"/>
    <property type="molecule type" value="Genomic_DNA"/>
</dbReference>
<accession>A0A7K3R1T7</accession>
<organism evidence="2 3">
    <name type="scientific">Streptomyces bauhiniae</name>
    <dbReference type="NCBI Taxonomy" id="2340725"/>
    <lineage>
        <taxon>Bacteria</taxon>
        <taxon>Bacillati</taxon>
        <taxon>Actinomycetota</taxon>
        <taxon>Actinomycetes</taxon>
        <taxon>Kitasatosporales</taxon>
        <taxon>Streptomycetaceae</taxon>
        <taxon>Streptomyces</taxon>
    </lineage>
</organism>